<proteinExistence type="predicted"/>
<organism evidence="4 5">
    <name type="scientific">Zalophus californianus</name>
    <name type="common">California sealion</name>
    <dbReference type="NCBI Taxonomy" id="9704"/>
    <lineage>
        <taxon>Eukaryota</taxon>
        <taxon>Metazoa</taxon>
        <taxon>Chordata</taxon>
        <taxon>Craniata</taxon>
        <taxon>Vertebrata</taxon>
        <taxon>Euteleostomi</taxon>
        <taxon>Mammalia</taxon>
        <taxon>Eutheria</taxon>
        <taxon>Laurasiatheria</taxon>
        <taxon>Carnivora</taxon>
        <taxon>Caniformia</taxon>
        <taxon>Pinnipedia</taxon>
        <taxon>Otariidae</taxon>
        <taxon>Zalophus</taxon>
    </lineage>
</organism>
<reference evidence="5" key="1">
    <citation type="submission" date="2025-08" db="UniProtKB">
        <authorList>
            <consortium name="RefSeq"/>
        </authorList>
    </citation>
    <scope>IDENTIFICATION</scope>
    <source>
        <tissue evidence="5">Blood</tissue>
    </source>
</reference>
<dbReference type="CDD" id="cd12369">
    <property type="entry name" value="RRM4_RBM45"/>
    <property type="match status" value="1"/>
</dbReference>
<name>A0A6J2CM73_ZALCA</name>
<protein>
    <submittedName>
        <fullName evidence="5">RNA-binding protein 45 isoform X6</fullName>
    </submittedName>
</protein>
<dbReference type="SMART" id="SM00360">
    <property type="entry name" value="RRM"/>
    <property type="match status" value="4"/>
</dbReference>
<dbReference type="Pfam" id="PF00076">
    <property type="entry name" value="RRM_1"/>
    <property type="match status" value="4"/>
</dbReference>
<evidence type="ECO:0000313" key="4">
    <source>
        <dbReference type="Proteomes" id="UP000515165"/>
    </source>
</evidence>
<sequence>MDEAGSCASGGGFRPGVDSLDEPPNSRIFLVISKYTPESVLRERFSPFGEIQDIWVVRDKHTKESKGIAFVKFARSSQACRAMEEMHGQCLSPNDTKPIKVQVFIAQSRSSGSHRDVEDEELTRIFVMIPKSYTEEDLREKFKVYGDIEYCSIIKNKVTGESKGFRAILAEPKNKASESSEQDYYSNMRQETLGHEPRVNMFPFVGEQQSEYSSFDKNDNRGQEAISKRLSVVSRVPFTEEQLFSIFDIVPGLEYCEVQRDPYSNYGHGVVQYFNVASAIYAKYKLHGFQYPPGNRIGVSFIDDGSNATDLLRKMATQMVAAQLASMVWNNPSQQQFLQFGGNSGSQLPQIQTDVVLPSCKKKAPPETPVKERLFIVFNPHPLPLDVLEDIFCRFGNLIEVYLVSGKNVGYAKYADRISANDAITTLHGKILNGVRLKVMLADSPREESNKRQRTY</sequence>
<dbReference type="PROSITE" id="PS50102">
    <property type="entry name" value="RRM"/>
    <property type="match status" value="3"/>
</dbReference>
<dbReference type="GO" id="GO:0003723">
    <property type="term" value="F:RNA binding"/>
    <property type="evidence" value="ECO:0007669"/>
    <property type="project" value="UniProtKB-UniRule"/>
</dbReference>
<dbReference type="InterPro" id="IPR012677">
    <property type="entry name" value="Nucleotide-bd_a/b_plait_sf"/>
</dbReference>
<feature type="domain" description="RRM" evidence="3">
    <location>
        <begin position="123"/>
        <end position="204"/>
    </location>
</feature>
<dbReference type="Gene3D" id="3.30.70.330">
    <property type="match status" value="3"/>
</dbReference>
<dbReference type="RefSeq" id="XP_027444804.1">
    <property type="nucleotide sequence ID" value="XM_027589003.2"/>
</dbReference>
<dbReference type="InterPro" id="IPR034208">
    <property type="entry name" value="RBM45_RRM4"/>
</dbReference>
<dbReference type="InterPro" id="IPR034207">
    <property type="entry name" value="RBM45_RRM3"/>
</dbReference>
<feature type="domain" description="RRM" evidence="3">
    <location>
        <begin position="372"/>
        <end position="444"/>
    </location>
</feature>
<gene>
    <name evidence="5" type="primary">RBM45</name>
</gene>
<dbReference type="GeneID" id="113919610"/>
<evidence type="ECO:0000256" key="1">
    <source>
        <dbReference type="ARBA" id="ARBA00022884"/>
    </source>
</evidence>
<feature type="domain" description="RRM" evidence="3">
    <location>
        <begin position="26"/>
        <end position="106"/>
    </location>
</feature>
<dbReference type="FunFam" id="3.30.70.330:FF:000295">
    <property type="entry name" value="RNA-binding motif protein 45"/>
    <property type="match status" value="1"/>
</dbReference>
<dbReference type="InterPro" id="IPR052462">
    <property type="entry name" value="SLIRP/GR-RBP-like"/>
</dbReference>
<dbReference type="AlphaFoldDB" id="A0A6J2CM73"/>
<dbReference type="Proteomes" id="UP000515165">
    <property type="component" value="Chromosome 3"/>
</dbReference>
<dbReference type="CDD" id="cd12368">
    <property type="entry name" value="RRM3_RBM45"/>
    <property type="match status" value="1"/>
</dbReference>
<dbReference type="InterPro" id="IPR034203">
    <property type="entry name" value="RBM45_RRM1"/>
</dbReference>
<dbReference type="InterPro" id="IPR035979">
    <property type="entry name" value="RBD_domain_sf"/>
</dbReference>
<dbReference type="PANTHER" id="PTHR48027">
    <property type="entry name" value="HETEROGENEOUS NUCLEAR RIBONUCLEOPROTEIN 87F-RELATED"/>
    <property type="match status" value="1"/>
</dbReference>
<keyword evidence="1 2" id="KW-0694">RNA-binding</keyword>
<evidence type="ECO:0000313" key="5">
    <source>
        <dbReference type="RefSeq" id="XP_027444804.1"/>
    </source>
</evidence>
<evidence type="ECO:0000259" key="3">
    <source>
        <dbReference type="PROSITE" id="PS50102"/>
    </source>
</evidence>
<keyword evidence="4" id="KW-1185">Reference proteome</keyword>
<dbReference type="CDD" id="cd12366">
    <property type="entry name" value="RRM1_RBM45"/>
    <property type="match status" value="1"/>
</dbReference>
<dbReference type="FunFam" id="3.30.70.330:FF:000290">
    <property type="entry name" value="RNA-binding protein 45 isoform X1"/>
    <property type="match status" value="1"/>
</dbReference>
<dbReference type="InterPro" id="IPR000504">
    <property type="entry name" value="RRM_dom"/>
</dbReference>
<dbReference type="SUPFAM" id="SSF54928">
    <property type="entry name" value="RNA-binding domain, RBD"/>
    <property type="match status" value="2"/>
</dbReference>
<accession>A0A6J2CM73</accession>
<dbReference type="CTD" id="129831"/>
<evidence type="ECO:0000256" key="2">
    <source>
        <dbReference type="PROSITE-ProRule" id="PRU00176"/>
    </source>
</evidence>